<feature type="transmembrane region" description="Helical" evidence="1">
    <location>
        <begin position="113"/>
        <end position="133"/>
    </location>
</feature>
<accession>A0A7W7L1L5</accession>
<evidence type="ECO:0008006" key="4">
    <source>
        <dbReference type="Google" id="ProtNLM"/>
    </source>
</evidence>
<evidence type="ECO:0000313" key="3">
    <source>
        <dbReference type="Proteomes" id="UP000560081"/>
    </source>
</evidence>
<evidence type="ECO:0000256" key="1">
    <source>
        <dbReference type="SAM" id="Phobius"/>
    </source>
</evidence>
<keyword evidence="3" id="KW-1185">Reference proteome</keyword>
<comment type="caution">
    <text evidence="2">The sequence shown here is derived from an EMBL/GenBank/DDBJ whole genome shotgun (WGS) entry which is preliminary data.</text>
</comment>
<keyword evidence="1" id="KW-0812">Transmembrane</keyword>
<dbReference type="EMBL" id="JACHMC010000001">
    <property type="protein sequence ID" value="MBB4881752.1"/>
    <property type="molecule type" value="Genomic_DNA"/>
</dbReference>
<protein>
    <recommendedName>
        <fullName evidence="4">DUF2238 domain-containing protein</fullName>
    </recommendedName>
</protein>
<keyword evidence="1" id="KW-1133">Transmembrane helix</keyword>
<proteinExistence type="predicted"/>
<keyword evidence="1" id="KW-0472">Membrane</keyword>
<gene>
    <name evidence="2" type="ORF">BJ976_000103</name>
</gene>
<sequence>MLRLLGLLIVPAAGAVAGWPSAAAMFLVFGGQWLLRWLAGGSLLDWTGQVLLLAAGWASAIGLYHRIEGLDLVMHAAVTGVVTGLVAVVVRSALRRRGRTGGPVTPAEAVRTLGPVICVLGLAAAGTALGVVWEVAEWWGHHEVTEEIGVGYDDTLGDLTADLVGAVTAAVVAVASVHSVRQGAR</sequence>
<dbReference type="Proteomes" id="UP000560081">
    <property type="component" value="Unassembled WGS sequence"/>
</dbReference>
<reference evidence="2 3" key="1">
    <citation type="submission" date="2020-08" db="EMBL/GenBank/DDBJ databases">
        <title>Sequencing the genomes of 1000 actinobacteria strains.</title>
        <authorList>
            <person name="Klenk H.-P."/>
        </authorList>
    </citation>
    <scope>NUCLEOTIDE SEQUENCE [LARGE SCALE GENOMIC DNA]</scope>
    <source>
        <strain evidence="2 3">DSM 19079</strain>
    </source>
</reference>
<organism evidence="2 3">
    <name type="scientific">Micrococcus flavus</name>
    <dbReference type="NCBI Taxonomy" id="384602"/>
    <lineage>
        <taxon>Bacteria</taxon>
        <taxon>Bacillati</taxon>
        <taxon>Actinomycetota</taxon>
        <taxon>Actinomycetes</taxon>
        <taxon>Micrococcales</taxon>
        <taxon>Micrococcaceae</taxon>
        <taxon>Micrococcus</taxon>
    </lineage>
</organism>
<dbReference type="RefSeq" id="WP_229667474.1">
    <property type="nucleotide sequence ID" value="NZ_BMLA01000010.1"/>
</dbReference>
<dbReference type="AlphaFoldDB" id="A0A7W7L1L5"/>
<dbReference type="Pfam" id="PF09997">
    <property type="entry name" value="DUF2238"/>
    <property type="match status" value="1"/>
</dbReference>
<name>A0A7W7L1L5_9MICC</name>
<dbReference type="InterPro" id="IPR014509">
    <property type="entry name" value="YjdF-like"/>
</dbReference>
<evidence type="ECO:0000313" key="2">
    <source>
        <dbReference type="EMBL" id="MBB4881752.1"/>
    </source>
</evidence>
<feature type="transmembrane region" description="Helical" evidence="1">
    <location>
        <begin position="72"/>
        <end position="93"/>
    </location>
</feature>